<evidence type="ECO:0008006" key="4">
    <source>
        <dbReference type="Google" id="ProtNLM"/>
    </source>
</evidence>
<feature type="transmembrane region" description="Helical" evidence="1">
    <location>
        <begin position="101"/>
        <end position="121"/>
    </location>
</feature>
<dbReference type="RefSeq" id="WP_188664141.1">
    <property type="nucleotide sequence ID" value="NZ_BMKC01000003.1"/>
</dbReference>
<keyword evidence="1" id="KW-0812">Transmembrane</keyword>
<reference evidence="3" key="1">
    <citation type="journal article" date="2019" name="Int. J. Syst. Evol. Microbiol.">
        <title>The Global Catalogue of Microorganisms (GCM) 10K type strain sequencing project: providing services to taxonomists for standard genome sequencing and annotation.</title>
        <authorList>
            <consortium name="The Broad Institute Genomics Platform"/>
            <consortium name="The Broad Institute Genome Sequencing Center for Infectious Disease"/>
            <person name="Wu L."/>
            <person name="Ma J."/>
        </authorList>
    </citation>
    <scope>NUCLEOTIDE SEQUENCE [LARGE SCALE GENOMIC DNA]</scope>
    <source>
        <strain evidence="3">CGMCC 1.15905</strain>
    </source>
</reference>
<keyword evidence="1" id="KW-1133">Transmembrane helix</keyword>
<name>A0ABQ1HPG7_9GAMM</name>
<proteinExistence type="predicted"/>
<dbReference type="Proteomes" id="UP000623419">
    <property type="component" value="Unassembled WGS sequence"/>
</dbReference>
<keyword evidence="1" id="KW-0472">Membrane</keyword>
<keyword evidence="3" id="KW-1185">Reference proteome</keyword>
<sequence>MDNFGKWVLVLAGLGFLGFGAAITAAPAEVLAGVGITGSAAGLVELRAFYGGLELGLGTFLLACAARPAWREPGLWSVALVNGGIAAARLLGIALSGEFTGFFAGALVWELGFTAAAILALRGRPRPD</sequence>
<gene>
    <name evidence="2" type="ORF">GCM10011521_22090</name>
</gene>
<evidence type="ECO:0000313" key="2">
    <source>
        <dbReference type="EMBL" id="GGA83333.1"/>
    </source>
</evidence>
<organism evidence="2 3">
    <name type="scientific">Arenimonas soli</name>
    <dbReference type="NCBI Taxonomy" id="2269504"/>
    <lineage>
        <taxon>Bacteria</taxon>
        <taxon>Pseudomonadati</taxon>
        <taxon>Pseudomonadota</taxon>
        <taxon>Gammaproteobacteria</taxon>
        <taxon>Lysobacterales</taxon>
        <taxon>Lysobacteraceae</taxon>
        <taxon>Arenimonas</taxon>
    </lineage>
</organism>
<dbReference type="InterPro" id="IPR025597">
    <property type="entry name" value="DUF4345"/>
</dbReference>
<feature type="transmembrane region" description="Helical" evidence="1">
    <location>
        <begin position="73"/>
        <end position="95"/>
    </location>
</feature>
<accession>A0ABQ1HPG7</accession>
<protein>
    <recommendedName>
        <fullName evidence="4">DUF4345 domain-containing protein</fullName>
    </recommendedName>
</protein>
<evidence type="ECO:0000256" key="1">
    <source>
        <dbReference type="SAM" id="Phobius"/>
    </source>
</evidence>
<feature type="transmembrane region" description="Helical" evidence="1">
    <location>
        <begin position="48"/>
        <end position="66"/>
    </location>
</feature>
<comment type="caution">
    <text evidence="2">The sequence shown here is derived from an EMBL/GenBank/DDBJ whole genome shotgun (WGS) entry which is preliminary data.</text>
</comment>
<dbReference type="EMBL" id="BMKC01000003">
    <property type="protein sequence ID" value="GGA83333.1"/>
    <property type="molecule type" value="Genomic_DNA"/>
</dbReference>
<evidence type="ECO:0000313" key="3">
    <source>
        <dbReference type="Proteomes" id="UP000623419"/>
    </source>
</evidence>
<dbReference type="Pfam" id="PF14248">
    <property type="entry name" value="DUF4345"/>
    <property type="match status" value="1"/>
</dbReference>